<dbReference type="PANTHER" id="PTHR38111:SF11">
    <property type="entry name" value="TRANSCRIPTION FACTOR DOMAIN-CONTAINING PROTEIN-RELATED"/>
    <property type="match status" value="1"/>
</dbReference>
<dbReference type="InterPro" id="IPR001138">
    <property type="entry name" value="Zn2Cys6_DnaBD"/>
</dbReference>
<dbReference type="EMBL" id="KZ825829">
    <property type="protein sequence ID" value="PYH97069.1"/>
    <property type="molecule type" value="Genomic_DNA"/>
</dbReference>
<name>A0A319DIC3_9EURO</name>
<evidence type="ECO:0000256" key="2">
    <source>
        <dbReference type="ARBA" id="ARBA00023125"/>
    </source>
</evidence>
<dbReference type="Pfam" id="PF00172">
    <property type="entry name" value="Zn_clus"/>
    <property type="match status" value="1"/>
</dbReference>
<dbReference type="Gene3D" id="4.10.240.10">
    <property type="entry name" value="Zn(2)-C6 fungal-type DNA-binding domain"/>
    <property type="match status" value="1"/>
</dbReference>
<dbReference type="SMART" id="SM00066">
    <property type="entry name" value="GAL4"/>
    <property type="match status" value="1"/>
</dbReference>
<dbReference type="PROSITE" id="PS00463">
    <property type="entry name" value="ZN2_CY6_FUNGAL_1"/>
    <property type="match status" value="1"/>
</dbReference>
<dbReference type="GO" id="GO:0000981">
    <property type="term" value="F:DNA-binding transcription factor activity, RNA polymerase II-specific"/>
    <property type="evidence" value="ECO:0007669"/>
    <property type="project" value="InterPro"/>
</dbReference>
<dbReference type="VEuPathDB" id="FungiDB:BO71DRAFT_347838"/>
<keyword evidence="4" id="KW-0539">Nucleus</keyword>
<dbReference type="SUPFAM" id="SSF57701">
    <property type="entry name" value="Zn2/Cys6 DNA-binding domain"/>
    <property type="match status" value="1"/>
</dbReference>
<dbReference type="GO" id="GO:0003677">
    <property type="term" value="F:DNA binding"/>
    <property type="evidence" value="ECO:0007669"/>
    <property type="project" value="UniProtKB-KW"/>
</dbReference>
<keyword evidence="1" id="KW-0805">Transcription regulation</keyword>
<gene>
    <name evidence="6" type="ORF">BO71DRAFT_347838</name>
</gene>
<proteinExistence type="predicted"/>
<evidence type="ECO:0000313" key="6">
    <source>
        <dbReference type="EMBL" id="PYH97069.1"/>
    </source>
</evidence>
<dbReference type="GO" id="GO:0009893">
    <property type="term" value="P:positive regulation of metabolic process"/>
    <property type="evidence" value="ECO:0007669"/>
    <property type="project" value="UniProtKB-ARBA"/>
</dbReference>
<evidence type="ECO:0000313" key="7">
    <source>
        <dbReference type="Proteomes" id="UP000247810"/>
    </source>
</evidence>
<dbReference type="GO" id="GO:0008270">
    <property type="term" value="F:zinc ion binding"/>
    <property type="evidence" value="ECO:0007669"/>
    <property type="project" value="InterPro"/>
</dbReference>
<evidence type="ECO:0000256" key="4">
    <source>
        <dbReference type="ARBA" id="ARBA00023242"/>
    </source>
</evidence>
<feature type="domain" description="Zn(2)-C6 fungal-type" evidence="5">
    <location>
        <begin position="10"/>
        <end position="38"/>
    </location>
</feature>
<evidence type="ECO:0000259" key="5">
    <source>
        <dbReference type="PROSITE" id="PS50048"/>
    </source>
</evidence>
<reference evidence="6 7" key="1">
    <citation type="submission" date="2018-02" db="EMBL/GenBank/DDBJ databases">
        <title>The genomes of Aspergillus section Nigri reveals drivers in fungal speciation.</title>
        <authorList>
            <consortium name="DOE Joint Genome Institute"/>
            <person name="Vesth T.C."/>
            <person name="Nybo J."/>
            <person name="Theobald S."/>
            <person name="Brandl J."/>
            <person name="Frisvad J.C."/>
            <person name="Nielsen K.F."/>
            <person name="Lyhne E.K."/>
            <person name="Kogle M.E."/>
            <person name="Kuo A."/>
            <person name="Riley R."/>
            <person name="Clum A."/>
            <person name="Nolan M."/>
            <person name="Lipzen A."/>
            <person name="Salamov A."/>
            <person name="Henrissat B."/>
            <person name="Wiebenga A."/>
            <person name="De vries R.P."/>
            <person name="Grigoriev I.V."/>
            <person name="Mortensen U.H."/>
            <person name="Andersen M.R."/>
            <person name="Baker S.E."/>
        </authorList>
    </citation>
    <scope>NUCLEOTIDE SEQUENCE [LARGE SCALE GENOMIC DNA]</scope>
    <source>
        <strain evidence="6 7">CBS 707.79</strain>
    </source>
</reference>
<dbReference type="CDD" id="cd00067">
    <property type="entry name" value="GAL4"/>
    <property type="match status" value="1"/>
</dbReference>
<dbReference type="InterPro" id="IPR036864">
    <property type="entry name" value="Zn2-C6_fun-type_DNA-bd_sf"/>
</dbReference>
<evidence type="ECO:0000256" key="1">
    <source>
        <dbReference type="ARBA" id="ARBA00023015"/>
    </source>
</evidence>
<dbReference type="PROSITE" id="PS50048">
    <property type="entry name" value="ZN2_CY6_FUNGAL_2"/>
    <property type="match status" value="1"/>
</dbReference>
<keyword evidence="3" id="KW-0804">Transcription</keyword>
<dbReference type="AlphaFoldDB" id="A0A319DIC3"/>
<accession>A0A319DIC3</accession>
<organism evidence="6 7">
    <name type="scientific">Aspergillus ellipticus CBS 707.79</name>
    <dbReference type="NCBI Taxonomy" id="1448320"/>
    <lineage>
        <taxon>Eukaryota</taxon>
        <taxon>Fungi</taxon>
        <taxon>Dikarya</taxon>
        <taxon>Ascomycota</taxon>
        <taxon>Pezizomycotina</taxon>
        <taxon>Eurotiomycetes</taxon>
        <taxon>Eurotiomycetidae</taxon>
        <taxon>Eurotiales</taxon>
        <taxon>Aspergillaceae</taxon>
        <taxon>Aspergillus</taxon>
        <taxon>Aspergillus subgen. Circumdati</taxon>
    </lineage>
</organism>
<dbReference type="PANTHER" id="PTHR38111">
    <property type="entry name" value="ZN(2)-C6 FUNGAL-TYPE DOMAIN-CONTAINING PROTEIN-RELATED"/>
    <property type="match status" value="1"/>
</dbReference>
<protein>
    <recommendedName>
        <fullName evidence="5">Zn(2)-C6 fungal-type domain-containing protein</fullName>
    </recommendedName>
</protein>
<dbReference type="InterPro" id="IPR053178">
    <property type="entry name" value="Osmoadaptation_assoc"/>
</dbReference>
<keyword evidence="7" id="KW-1185">Reference proteome</keyword>
<dbReference type="STRING" id="1448320.A0A319DIC3"/>
<keyword evidence="2" id="KW-0238">DNA-binding</keyword>
<sequence length="537" mass="60528">MVGIPGRSGGCATCRRKKKGCDKKVPFCGQCIKAGLVCEGYGGRRPTIWINATDGENHSYTALHTRSSETPAITLHGSLVRSARENRYVGLYLTAFLPNGRLFSRDAAWISSAGWLRYYESLCRSEKTLQLITLAHGLSMLATRDNDSQLKLKGFQAHRMALQEMRVGLQDPQRSTGDGLLAAVRLFRFYEILYGAESSEPRRANPVPQVEGYYAHTDGEMALFMNRGYDKKWSEAGRYLLASGRIVSFILGVGRRKHSPFSDIKWVTEPWKDTKKSPLEQLTDIMVQTPGLLEELDTIRASPVAERSPHAWNDLHVKCYHIEQALIAWKMAMKKDLQIYDYTSSGDGNTLPIPQIDRDYALLHLSFFYWGCSILLYTTIHMAATEADRDQLPITRPSPIPFSSHGHPNYQDERNPTLHAHRIIHAIPLSYSPHAGGYAALSSTFPLGIARRYLLVAHCFPHEGGSQGMLQEDLQEMLSQPFMAAYSARFIDHLHKVDTPAQSLKDLTGWRGMELRSMRWWFGPAVEEYGYSVLEVA</sequence>
<dbReference type="Proteomes" id="UP000247810">
    <property type="component" value="Unassembled WGS sequence"/>
</dbReference>
<evidence type="ECO:0000256" key="3">
    <source>
        <dbReference type="ARBA" id="ARBA00023163"/>
    </source>
</evidence>
<dbReference type="OrthoDB" id="3525185at2759"/>